<dbReference type="InterPro" id="IPR046947">
    <property type="entry name" value="LytR-like"/>
</dbReference>
<gene>
    <name evidence="10" type="ORF">JK634_17945</name>
</gene>
<dbReference type="Pfam" id="PF00072">
    <property type="entry name" value="Response_reg"/>
    <property type="match status" value="1"/>
</dbReference>
<sequence>MLNVFICEDDASQRESFKRIIDNIITIEDFDMCLALETGNPNELVEYVSNHKGRGLYFLDVDLSSDINGIDLAVEIRKEDPNGYIVFVTTHGELSYLTFQYKIEAMDYIVKDDFENLKNKIHECIKEADKRYHIKTTDEKRFYIKIGDKVINMEFNKILFFETSNVIHKIILHGLDRQIEFYSKMKELEEMLDNNFYRCHKSYIVNKTNIKEIDLKNRIAYMVNGEECYISSRYIKGLVK</sequence>
<dbReference type="Pfam" id="PF04397">
    <property type="entry name" value="LytTR"/>
    <property type="match status" value="1"/>
</dbReference>
<evidence type="ECO:0000259" key="9">
    <source>
        <dbReference type="PROSITE" id="PS50930"/>
    </source>
</evidence>
<proteinExistence type="predicted"/>
<dbReference type="SMART" id="SM00850">
    <property type="entry name" value="LytTR"/>
    <property type="match status" value="1"/>
</dbReference>
<accession>A0A937FIA4</accession>
<dbReference type="Proteomes" id="UP000623681">
    <property type="component" value="Unassembled WGS sequence"/>
</dbReference>
<dbReference type="EMBL" id="JAESWA010000027">
    <property type="protein sequence ID" value="MBL4933668.1"/>
    <property type="molecule type" value="Genomic_DNA"/>
</dbReference>
<dbReference type="InterPro" id="IPR007492">
    <property type="entry name" value="LytTR_DNA-bd_dom"/>
</dbReference>
<keyword evidence="11" id="KW-1185">Reference proteome</keyword>
<dbReference type="Gene3D" id="2.40.50.1020">
    <property type="entry name" value="LytTr DNA-binding domain"/>
    <property type="match status" value="1"/>
</dbReference>
<feature type="domain" description="Response regulatory" evidence="8">
    <location>
        <begin position="3"/>
        <end position="126"/>
    </location>
</feature>
<dbReference type="CDD" id="cd17533">
    <property type="entry name" value="REC_LytTR_AgrA-like"/>
    <property type="match status" value="1"/>
</dbReference>
<keyword evidence="2" id="KW-0963">Cytoplasm</keyword>
<dbReference type="InterPro" id="IPR001789">
    <property type="entry name" value="Sig_transdc_resp-reg_receiver"/>
</dbReference>
<dbReference type="SUPFAM" id="SSF52172">
    <property type="entry name" value="CheY-like"/>
    <property type="match status" value="1"/>
</dbReference>
<dbReference type="SMART" id="SM00448">
    <property type="entry name" value="REC"/>
    <property type="match status" value="1"/>
</dbReference>
<name>A0A937FIA4_9CLOT</name>
<evidence type="ECO:0000256" key="5">
    <source>
        <dbReference type="ARBA" id="ARBA00024867"/>
    </source>
</evidence>
<organism evidence="10 11">
    <name type="scientific">Clostridium paridis</name>
    <dbReference type="NCBI Taxonomy" id="2803863"/>
    <lineage>
        <taxon>Bacteria</taxon>
        <taxon>Bacillati</taxon>
        <taxon>Bacillota</taxon>
        <taxon>Clostridia</taxon>
        <taxon>Eubacteriales</taxon>
        <taxon>Clostridiaceae</taxon>
        <taxon>Clostridium</taxon>
    </lineage>
</organism>
<dbReference type="Gene3D" id="3.40.50.2300">
    <property type="match status" value="1"/>
</dbReference>
<dbReference type="PROSITE" id="PS50110">
    <property type="entry name" value="RESPONSE_REGULATORY"/>
    <property type="match status" value="1"/>
</dbReference>
<keyword evidence="4" id="KW-0010">Activator</keyword>
<dbReference type="GO" id="GO:0000156">
    <property type="term" value="F:phosphorelay response regulator activity"/>
    <property type="evidence" value="ECO:0007669"/>
    <property type="project" value="InterPro"/>
</dbReference>
<keyword evidence="7" id="KW-0597">Phosphoprotein</keyword>
<dbReference type="AlphaFoldDB" id="A0A937FIA4"/>
<evidence type="ECO:0000256" key="3">
    <source>
        <dbReference type="ARBA" id="ARBA00023012"/>
    </source>
</evidence>
<evidence type="ECO:0000256" key="4">
    <source>
        <dbReference type="ARBA" id="ARBA00023159"/>
    </source>
</evidence>
<feature type="modified residue" description="4-aspartylphosphate" evidence="7">
    <location>
        <position position="60"/>
    </location>
</feature>
<comment type="function">
    <text evidence="6">Required for high-level post-exponential phase expression of a series of secreted proteins.</text>
</comment>
<evidence type="ECO:0000259" key="8">
    <source>
        <dbReference type="PROSITE" id="PS50110"/>
    </source>
</evidence>
<feature type="domain" description="HTH LytTR-type" evidence="9">
    <location>
        <begin position="142"/>
        <end position="240"/>
    </location>
</feature>
<evidence type="ECO:0000256" key="2">
    <source>
        <dbReference type="ARBA" id="ARBA00022490"/>
    </source>
</evidence>
<evidence type="ECO:0000256" key="1">
    <source>
        <dbReference type="ARBA" id="ARBA00018672"/>
    </source>
</evidence>
<dbReference type="PROSITE" id="PS50930">
    <property type="entry name" value="HTH_LYTTR"/>
    <property type="match status" value="1"/>
</dbReference>
<comment type="function">
    <text evidence="5">May play the central regulatory role in sporulation. It may be an element of the effector pathway responsible for the activation of sporulation genes in response to nutritional stress. Spo0A may act in concert with spo0H (a sigma factor) to control the expression of some genes that are critical to the sporulation process.</text>
</comment>
<dbReference type="GO" id="GO:0003677">
    <property type="term" value="F:DNA binding"/>
    <property type="evidence" value="ECO:0007669"/>
    <property type="project" value="InterPro"/>
</dbReference>
<comment type="caution">
    <text evidence="10">The sequence shown here is derived from an EMBL/GenBank/DDBJ whole genome shotgun (WGS) entry which is preliminary data.</text>
</comment>
<evidence type="ECO:0000256" key="6">
    <source>
        <dbReference type="ARBA" id="ARBA00037164"/>
    </source>
</evidence>
<evidence type="ECO:0000256" key="7">
    <source>
        <dbReference type="PROSITE-ProRule" id="PRU00169"/>
    </source>
</evidence>
<dbReference type="InterPro" id="IPR011006">
    <property type="entry name" value="CheY-like_superfamily"/>
</dbReference>
<dbReference type="RefSeq" id="WP_202769109.1">
    <property type="nucleotide sequence ID" value="NZ_JAESWA010000027.1"/>
</dbReference>
<protein>
    <recommendedName>
        <fullName evidence="1">Stage 0 sporulation protein A homolog</fullName>
    </recommendedName>
</protein>
<evidence type="ECO:0000313" key="11">
    <source>
        <dbReference type="Proteomes" id="UP000623681"/>
    </source>
</evidence>
<dbReference type="PANTHER" id="PTHR37299:SF3">
    <property type="entry name" value="STAGE 0 SPORULATION PROTEIN A HOMOLOG"/>
    <property type="match status" value="1"/>
</dbReference>
<reference evidence="10" key="1">
    <citation type="submission" date="2021-01" db="EMBL/GenBank/DDBJ databases">
        <title>Genome public.</title>
        <authorList>
            <person name="Liu C."/>
            <person name="Sun Q."/>
        </authorList>
    </citation>
    <scope>NUCLEOTIDE SEQUENCE</scope>
    <source>
        <strain evidence="10">YIM B02565</strain>
    </source>
</reference>
<keyword evidence="3" id="KW-0902">Two-component regulatory system</keyword>
<evidence type="ECO:0000313" key="10">
    <source>
        <dbReference type="EMBL" id="MBL4933668.1"/>
    </source>
</evidence>
<dbReference type="PANTHER" id="PTHR37299">
    <property type="entry name" value="TRANSCRIPTIONAL REGULATOR-RELATED"/>
    <property type="match status" value="1"/>
</dbReference>